<proteinExistence type="predicted"/>
<dbReference type="SUPFAM" id="SSF56601">
    <property type="entry name" value="beta-lactamase/transpeptidase-like"/>
    <property type="match status" value="1"/>
</dbReference>
<evidence type="ECO:0000259" key="1">
    <source>
        <dbReference type="Pfam" id="PF00144"/>
    </source>
</evidence>
<dbReference type="PANTHER" id="PTHR43283:SF7">
    <property type="entry name" value="BETA-LACTAMASE-RELATED DOMAIN-CONTAINING PROTEIN"/>
    <property type="match status" value="1"/>
</dbReference>
<comment type="caution">
    <text evidence="2">The sequence shown here is derived from an EMBL/GenBank/DDBJ whole genome shotgun (WGS) entry which is preliminary data.</text>
</comment>
<organism evidence="2 3">
    <name type="scientific">Candidatus Borkfalkia faecavium</name>
    <dbReference type="NCBI Taxonomy" id="2838508"/>
    <lineage>
        <taxon>Bacteria</taxon>
        <taxon>Bacillati</taxon>
        <taxon>Bacillota</taxon>
        <taxon>Clostridia</taxon>
        <taxon>Christensenellales</taxon>
        <taxon>Christensenellaceae</taxon>
        <taxon>Candidatus Borkfalkia</taxon>
    </lineage>
</organism>
<reference evidence="2" key="2">
    <citation type="submission" date="2021-04" db="EMBL/GenBank/DDBJ databases">
        <authorList>
            <person name="Gilroy R."/>
        </authorList>
    </citation>
    <scope>NUCLEOTIDE SEQUENCE</scope>
    <source>
        <strain evidence="2">2189</strain>
    </source>
</reference>
<reference evidence="2" key="1">
    <citation type="journal article" date="2021" name="PeerJ">
        <title>Extensive microbial diversity within the chicken gut microbiome revealed by metagenomics and culture.</title>
        <authorList>
            <person name="Gilroy R."/>
            <person name="Ravi A."/>
            <person name="Getino M."/>
            <person name="Pursley I."/>
            <person name="Horton D.L."/>
            <person name="Alikhan N.F."/>
            <person name="Baker D."/>
            <person name="Gharbi K."/>
            <person name="Hall N."/>
            <person name="Watson M."/>
            <person name="Adriaenssens E.M."/>
            <person name="Foster-Nyarko E."/>
            <person name="Jarju S."/>
            <person name="Secka A."/>
            <person name="Antonio M."/>
            <person name="Oren A."/>
            <person name="Chaudhuri R.R."/>
            <person name="La Ragione R."/>
            <person name="Hildebrand F."/>
            <person name="Pallen M.J."/>
        </authorList>
    </citation>
    <scope>NUCLEOTIDE SEQUENCE</scope>
    <source>
        <strain evidence="2">2189</strain>
    </source>
</reference>
<evidence type="ECO:0000313" key="2">
    <source>
        <dbReference type="EMBL" id="HIX50493.1"/>
    </source>
</evidence>
<name>A0A9D1W0W7_9FIRM</name>
<dbReference type="Gene3D" id="3.40.710.10">
    <property type="entry name" value="DD-peptidase/beta-lactamase superfamily"/>
    <property type="match status" value="1"/>
</dbReference>
<dbReference type="EMBL" id="DXEW01000023">
    <property type="protein sequence ID" value="HIX50493.1"/>
    <property type="molecule type" value="Genomic_DNA"/>
</dbReference>
<sequence length="287" mass="32067">MDITYFAEVAKLVGVFGLKVTRGGEQLAYQTWDEEVRRNVYSASKSFVACAVGFAVQEGLLSIDEPLCEAFAGSLPASPCENLQKAKVRDLLTMCLGQDRAQLMGPFRPLYEEDDWVKLALSFPFPHAPGSKFVYSNAGPYLAGMLVQRRAGCDLVQYLTPRLFAPLGIRRPTWEVDPLGNTFGSSGLMLTLSELHRFGLFCLQKGNWEGKQLLDAAWLEECTRPQSAAPYGYFFWMGEKNSFRADGKNGQLSIVFPEKEAVVTVVSESRHVPLIFRAIYDTIWPQL</sequence>
<dbReference type="InterPro" id="IPR050789">
    <property type="entry name" value="Diverse_Enzym_Activities"/>
</dbReference>
<dbReference type="AlphaFoldDB" id="A0A9D1W0W7"/>
<feature type="domain" description="Beta-lactamase-related" evidence="1">
    <location>
        <begin position="18"/>
        <end position="271"/>
    </location>
</feature>
<dbReference type="Pfam" id="PF00144">
    <property type="entry name" value="Beta-lactamase"/>
    <property type="match status" value="1"/>
</dbReference>
<dbReference type="InterPro" id="IPR012338">
    <property type="entry name" value="Beta-lactam/transpept-like"/>
</dbReference>
<dbReference type="PANTHER" id="PTHR43283">
    <property type="entry name" value="BETA-LACTAMASE-RELATED"/>
    <property type="match status" value="1"/>
</dbReference>
<gene>
    <name evidence="2" type="ORF">H9851_04355</name>
</gene>
<protein>
    <submittedName>
        <fullName evidence="2">Beta-lactamase family protein</fullName>
    </submittedName>
</protein>
<dbReference type="Proteomes" id="UP000886847">
    <property type="component" value="Unassembled WGS sequence"/>
</dbReference>
<dbReference type="InterPro" id="IPR001466">
    <property type="entry name" value="Beta-lactam-related"/>
</dbReference>
<accession>A0A9D1W0W7</accession>
<evidence type="ECO:0000313" key="3">
    <source>
        <dbReference type="Proteomes" id="UP000886847"/>
    </source>
</evidence>